<feature type="region of interest" description="Disordered" evidence="2">
    <location>
        <begin position="1"/>
        <end position="106"/>
    </location>
</feature>
<reference evidence="3 4" key="1">
    <citation type="submission" date="2018-11" db="EMBL/GenBank/DDBJ databases">
        <title>Genome sequence and assembly of Colletotrichum sidae.</title>
        <authorList>
            <person name="Gan P."/>
            <person name="Shirasu K."/>
        </authorList>
    </citation>
    <scope>NUCLEOTIDE SEQUENCE [LARGE SCALE GENOMIC DNA]</scope>
    <source>
        <strain evidence="3 4">CBS 518.97</strain>
    </source>
</reference>
<dbReference type="InterPro" id="IPR021858">
    <property type="entry name" value="Fun_TF"/>
</dbReference>
<dbReference type="PANTHER" id="PTHR37540">
    <property type="entry name" value="TRANSCRIPTION FACTOR (ACR-2), PUTATIVE-RELATED-RELATED"/>
    <property type="match status" value="1"/>
</dbReference>
<proteinExistence type="predicted"/>
<comment type="caution">
    <text evidence="3">The sequence shown here is derived from an EMBL/GenBank/DDBJ whole genome shotgun (WGS) entry which is preliminary data.</text>
</comment>
<dbReference type="Proteomes" id="UP000295604">
    <property type="component" value="Unassembled WGS sequence"/>
</dbReference>
<organism evidence="3 4">
    <name type="scientific">Colletotrichum sidae</name>
    <dbReference type="NCBI Taxonomy" id="1347389"/>
    <lineage>
        <taxon>Eukaryota</taxon>
        <taxon>Fungi</taxon>
        <taxon>Dikarya</taxon>
        <taxon>Ascomycota</taxon>
        <taxon>Pezizomycotina</taxon>
        <taxon>Sordariomycetes</taxon>
        <taxon>Hypocreomycetidae</taxon>
        <taxon>Glomerellales</taxon>
        <taxon>Glomerellaceae</taxon>
        <taxon>Colletotrichum</taxon>
        <taxon>Colletotrichum orbiculare species complex</taxon>
    </lineage>
</organism>
<evidence type="ECO:0000313" key="4">
    <source>
        <dbReference type="Proteomes" id="UP000295604"/>
    </source>
</evidence>
<feature type="compositionally biased region" description="Basic and acidic residues" evidence="2">
    <location>
        <begin position="19"/>
        <end position="30"/>
    </location>
</feature>
<name>A0A4R8T8K5_9PEZI</name>
<sequence>MVNQKRAASKSFAFVIADPDGKPKSADRKLIRSHVMRGKNTRDSRVKASRSTTRTGMDKDEPQATHSQGTAVVMRNSTSHSTASPDSSSPDSSSPGSSSDDDKDNRKEDLLLEVLRTPGDMHMFKFADEIDAKSRAMLFEFYANIKEAMYPVEWCVRFDVSKTPWFYWLLSDPAYLHSVLFTVAILHDSVRGHKLSKKTSYHIGKTLSLLNNNIARTETALSDSTLATIVSMCMVAEAYGDHEAAAAHIAGLRRIVELRGGLGALRHNLQLHVKICRSDLGWALLTGEKPVYYRDSISWEPAFDSILGPLPGELRWHPDTRAIRTLMASVDLRLNYVFQDLHDFSRLAGFVAVRGKMDPNLFQELMTSVQYRTLYIDPIDNSPLAEAFRLGMLGYITTLFLQLCGIRFRFSLLAKKTRAACKKVTVSDLSTPAAKLVHVWTLFMSSASILEVDDDVWILPKLAGLRGTLGETWPEAKEKLSCVLWIPSIHDTPGIKLFKRFVLHVAQVPSPSSHRGVYDPAERAVVELPGVDSLPPQQPDWGHTESGKAFSCLVKAGLT</sequence>
<accession>A0A4R8T8K5</accession>
<evidence type="ECO:0000313" key="3">
    <source>
        <dbReference type="EMBL" id="TEA13816.1"/>
    </source>
</evidence>
<dbReference type="AlphaFoldDB" id="A0A4R8T8K5"/>
<evidence type="ECO:0000256" key="2">
    <source>
        <dbReference type="SAM" id="MobiDB-lite"/>
    </source>
</evidence>
<gene>
    <name evidence="3" type="ORF">C8034_v004379</name>
</gene>
<keyword evidence="4" id="KW-1185">Reference proteome</keyword>
<keyword evidence="1" id="KW-0539">Nucleus</keyword>
<dbReference type="Pfam" id="PF11951">
    <property type="entry name" value="Fungal_trans_2"/>
    <property type="match status" value="1"/>
</dbReference>
<protein>
    <submittedName>
        <fullName evidence="3">Uncharacterized protein</fullName>
    </submittedName>
</protein>
<feature type="compositionally biased region" description="Low complexity" evidence="2">
    <location>
        <begin position="77"/>
        <end position="98"/>
    </location>
</feature>
<evidence type="ECO:0000256" key="1">
    <source>
        <dbReference type="ARBA" id="ARBA00023242"/>
    </source>
</evidence>
<dbReference type="EMBL" id="QAPF01000185">
    <property type="protein sequence ID" value="TEA13816.1"/>
    <property type="molecule type" value="Genomic_DNA"/>
</dbReference>